<dbReference type="STRING" id="1618572.UT17_C0004G0088"/>
<dbReference type="PANTHER" id="PTHR21015">
    <property type="entry name" value="UDP-N-ACETYLGLUCOSAMINE--N-ACETYLMURAMYL-(PENTAPEPTIDE) PYROPHOSPHORYL-UNDECAPRENOL N-ACETYLGLUCOSAMINE TRANSFERASE 1"/>
    <property type="match status" value="1"/>
</dbReference>
<comment type="caution">
    <text evidence="5">The sequence shown here is derived from an EMBL/GenBank/DDBJ whole genome shotgun (WGS) entry which is preliminary data.</text>
</comment>
<dbReference type="GO" id="GO:1901137">
    <property type="term" value="P:carbohydrate derivative biosynthetic process"/>
    <property type="evidence" value="ECO:0007669"/>
    <property type="project" value="UniProtKB-ARBA"/>
</dbReference>
<accession>A0A0G0LUR5</accession>
<evidence type="ECO:0000256" key="2">
    <source>
        <dbReference type="ARBA" id="ARBA00022679"/>
    </source>
</evidence>
<dbReference type="Pfam" id="PF04101">
    <property type="entry name" value="Glyco_tran_28_C"/>
    <property type="match status" value="1"/>
</dbReference>
<name>A0A0G0LUR5_9BACT</name>
<dbReference type="Pfam" id="PF03033">
    <property type="entry name" value="Glyco_transf_28"/>
    <property type="match status" value="1"/>
</dbReference>
<dbReference type="Proteomes" id="UP000034774">
    <property type="component" value="Unassembled WGS sequence"/>
</dbReference>
<dbReference type="Gene3D" id="3.40.50.2000">
    <property type="entry name" value="Glycogen Phosphorylase B"/>
    <property type="match status" value="2"/>
</dbReference>
<feature type="domain" description="Glycosyl transferase family 28 C-terminal" evidence="4">
    <location>
        <begin position="192"/>
        <end position="349"/>
    </location>
</feature>
<dbReference type="GO" id="GO:0016758">
    <property type="term" value="F:hexosyltransferase activity"/>
    <property type="evidence" value="ECO:0007669"/>
    <property type="project" value="InterPro"/>
</dbReference>
<dbReference type="GO" id="GO:0005975">
    <property type="term" value="P:carbohydrate metabolic process"/>
    <property type="evidence" value="ECO:0007669"/>
    <property type="project" value="InterPro"/>
</dbReference>
<keyword evidence="1" id="KW-0328">Glycosyltransferase</keyword>
<protein>
    <recommendedName>
        <fullName evidence="7">Undecaprenyl-PP-MurNAc-pentapeptide-UDPGlcNAc GlcNAc transferase</fullName>
    </recommendedName>
</protein>
<dbReference type="InterPro" id="IPR007235">
    <property type="entry name" value="Glyco_trans_28_C"/>
</dbReference>
<feature type="domain" description="Glycosyltransferase family 28 N-terminal" evidence="3">
    <location>
        <begin position="52"/>
        <end position="152"/>
    </location>
</feature>
<sequence>MNSKTILLTGGHAATTGIAVVEEIRRRESLKGAEIYWIGSLTAIEGSKFSTIESRTFPRIGVNFIPIIAGKIQTKFTRHTIPSLLKIPVGFIQAFWLMLKIKPKVTLSFGGYSSFPVIFWSWIFRIPVILHEQTVVAGRASISSAFFATKIALSRPESQIYFPKNKSIVTGNPLMTNILNIKTKTVLGKPPVILVIGGSRGSSFINELVMNVAKSILSRNILIHITGERDFEKVEKFKEKLSPILRINYKVYPSINPLEIGNYYSRADLVISRSGANSISEILYAKRPAILIPLPRTFLGEQVKNARYAESLGFSYVFFEKEATSEAIIKEINRILTDWRSIVDKTRKNINPDMNAARKVVDLVEGCI</sequence>
<dbReference type="PANTHER" id="PTHR21015:SF22">
    <property type="entry name" value="GLYCOSYLTRANSFERASE"/>
    <property type="match status" value="1"/>
</dbReference>
<evidence type="ECO:0000259" key="4">
    <source>
        <dbReference type="Pfam" id="PF04101"/>
    </source>
</evidence>
<gene>
    <name evidence="5" type="ORF">UT17_C0004G0088</name>
</gene>
<evidence type="ECO:0008006" key="7">
    <source>
        <dbReference type="Google" id="ProtNLM"/>
    </source>
</evidence>
<proteinExistence type="predicted"/>
<evidence type="ECO:0000256" key="1">
    <source>
        <dbReference type="ARBA" id="ARBA00022676"/>
    </source>
</evidence>
<dbReference type="InterPro" id="IPR004276">
    <property type="entry name" value="GlycoTrans_28_N"/>
</dbReference>
<dbReference type="PATRIC" id="fig|1618572.3.peg.808"/>
<dbReference type="SUPFAM" id="SSF53756">
    <property type="entry name" value="UDP-Glycosyltransferase/glycogen phosphorylase"/>
    <property type="match status" value="1"/>
</dbReference>
<evidence type="ECO:0000313" key="5">
    <source>
        <dbReference type="EMBL" id="KKQ91740.1"/>
    </source>
</evidence>
<evidence type="ECO:0000259" key="3">
    <source>
        <dbReference type="Pfam" id="PF03033"/>
    </source>
</evidence>
<reference evidence="5 6" key="1">
    <citation type="journal article" date="2015" name="Nature">
        <title>rRNA introns, odd ribosomes, and small enigmatic genomes across a large radiation of phyla.</title>
        <authorList>
            <person name="Brown C.T."/>
            <person name="Hug L.A."/>
            <person name="Thomas B.C."/>
            <person name="Sharon I."/>
            <person name="Castelle C.J."/>
            <person name="Singh A."/>
            <person name="Wilkins M.J."/>
            <person name="Williams K.H."/>
            <person name="Banfield J.F."/>
        </authorList>
    </citation>
    <scope>NUCLEOTIDE SEQUENCE [LARGE SCALE GENOMIC DNA]</scope>
</reference>
<organism evidence="5 6">
    <name type="scientific">Candidatus Woesebacteria bacterium GW2011_GWB1_39_10</name>
    <dbReference type="NCBI Taxonomy" id="1618572"/>
    <lineage>
        <taxon>Bacteria</taxon>
        <taxon>Candidatus Woeseibacteriota</taxon>
    </lineage>
</organism>
<evidence type="ECO:0000313" key="6">
    <source>
        <dbReference type="Proteomes" id="UP000034774"/>
    </source>
</evidence>
<dbReference type="EMBL" id="LBVU01000004">
    <property type="protein sequence ID" value="KKQ91740.1"/>
    <property type="molecule type" value="Genomic_DNA"/>
</dbReference>
<keyword evidence="2" id="KW-0808">Transferase</keyword>
<dbReference type="CDD" id="cd03785">
    <property type="entry name" value="GT28_MurG"/>
    <property type="match status" value="1"/>
</dbReference>
<dbReference type="AlphaFoldDB" id="A0A0G0LUR5"/>